<evidence type="ECO:0000313" key="1">
    <source>
        <dbReference type="EMBL" id="KOO28629.1"/>
    </source>
</evidence>
<sequence length="237" mass="25254">MFVESALGVACGGGRVYVADVTGYRVIGFDEALRARRFLIDQSSLPSSLTSSLGCTPRTAGGRYQGPSCFNPHGLAFSAARGGRLWVSDPDNGALFLFDTTRDGAFVRAVKDASLFTAPRGITLLPPAPSAGFRGALVVAEARRVVMLSLTGQRLFHALRLVGAVNILGLSVNSARREVYAADPAAKAVFVIAYDEVALNALHLRHEQGSVEERAEVSSCEQRCRVVNDRNDAASVK</sequence>
<proteinExistence type="predicted"/>
<evidence type="ECO:0008006" key="3">
    <source>
        <dbReference type="Google" id="ProtNLM"/>
    </source>
</evidence>
<dbReference type="InterPro" id="IPR011042">
    <property type="entry name" value="6-blade_b-propeller_TolB-like"/>
</dbReference>
<accession>A0A0M0JPW6</accession>
<dbReference type="EMBL" id="JWZX01002536">
    <property type="protein sequence ID" value="KOO28629.1"/>
    <property type="molecule type" value="Genomic_DNA"/>
</dbReference>
<gene>
    <name evidence="1" type="ORF">Ctob_009772</name>
</gene>
<evidence type="ECO:0000313" key="2">
    <source>
        <dbReference type="Proteomes" id="UP000037460"/>
    </source>
</evidence>
<protein>
    <recommendedName>
        <fullName evidence="3">NHL repeat containing protein</fullName>
    </recommendedName>
</protein>
<reference evidence="2" key="1">
    <citation type="journal article" date="2015" name="PLoS Genet.">
        <title>Genome Sequence and Transcriptome Analyses of Chrysochromulina tobin: Metabolic Tools for Enhanced Algal Fitness in the Prominent Order Prymnesiales (Haptophyceae).</title>
        <authorList>
            <person name="Hovde B.T."/>
            <person name="Deodato C.R."/>
            <person name="Hunsperger H.M."/>
            <person name="Ryken S.A."/>
            <person name="Yost W."/>
            <person name="Jha R.K."/>
            <person name="Patterson J."/>
            <person name="Monnat R.J. Jr."/>
            <person name="Barlow S.B."/>
            <person name="Starkenburg S.R."/>
            <person name="Cattolico R.A."/>
        </authorList>
    </citation>
    <scope>NUCLEOTIDE SEQUENCE</scope>
    <source>
        <strain evidence="2">CCMP291</strain>
    </source>
</reference>
<dbReference type="AlphaFoldDB" id="A0A0M0JPW6"/>
<dbReference type="Proteomes" id="UP000037460">
    <property type="component" value="Unassembled WGS sequence"/>
</dbReference>
<name>A0A0M0JPW6_9EUKA</name>
<keyword evidence="2" id="KW-1185">Reference proteome</keyword>
<comment type="caution">
    <text evidence="1">The sequence shown here is derived from an EMBL/GenBank/DDBJ whole genome shotgun (WGS) entry which is preliminary data.</text>
</comment>
<dbReference type="SUPFAM" id="SSF63825">
    <property type="entry name" value="YWTD domain"/>
    <property type="match status" value="1"/>
</dbReference>
<organism evidence="1 2">
    <name type="scientific">Chrysochromulina tobinii</name>
    <dbReference type="NCBI Taxonomy" id="1460289"/>
    <lineage>
        <taxon>Eukaryota</taxon>
        <taxon>Haptista</taxon>
        <taxon>Haptophyta</taxon>
        <taxon>Prymnesiophyceae</taxon>
        <taxon>Prymnesiales</taxon>
        <taxon>Chrysochromulinaceae</taxon>
        <taxon>Chrysochromulina</taxon>
    </lineage>
</organism>
<dbReference type="Gene3D" id="2.120.10.30">
    <property type="entry name" value="TolB, C-terminal domain"/>
    <property type="match status" value="1"/>
</dbReference>